<accession>A0AAV4Q8C1</accession>
<gene>
    <name evidence="1" type="ORF">CDAR_78471</name>
</gene>
<reference evidence="1 2" key="1">
    <citation type="submission" date="2021-06" db="EMBL/GenBank/DDBJ databases">
        <title>Caerostris darwini draft genome.</title>
        <authorList>
            <person name="Kono N."/>
            <person name="Arakawa K."/>
        </authorList>
    </citation>
    <scope>NUCLEOTIDE SEQUENCE [LARGE SCALE GENOMIC DNA]</scope>
</reference>
<organism evidence="1 2">
    <name type="scientific">Caerostris darwini</name>
    <dbReference type="NCBI Taxonomy" id="1538125"/>
    <lineage>
        <taxon>Eukaryota</taxon>
        <taxon>Metazoa</taxon>
        <taxon>Ecdysozoa</taxon>
        <taxon>Arthropoda</taxon>
        <taxon>Chelicerata</taxon>
        <taxon>Arachnida</taxon>
        <taxon>Araneae</taxon>
        <taxon>Araneomorphae</taxon>
        <taxon>Entelegynae</taxon>
        <taxon>Araneoidea</taxon>
        <taxon>Araneidae</taxon>
        <taxon>Caerostris</taxon>
    </lineage>
</organism>
<dbReference type="AlphaFoldDB" id="A0AAV4Q8C1"/>
<keyword evidence="2" id="KW-1185">Reference proteome</keyword>
<sequence>MLRAQEICIHLHRGNSLLNNAAVVFMWLSGIKEYSSPEYTMQRTGNLGCSTFVVRRFLITCSKSRSSEILLVLDKLSLRTRIVNSGLKLNLKLHRYRFLVSVVTGNRDGLSVI</sequence>
<dbReference type="Proteomes" id="UP001054837">
    <property type="component" value="Unassembled WGS sequence"/>
</dbReference>
<name>A0AAV4Q8C1_9ARAC</name>
<protein>
    <submittedName>
        <fullName evidence="1">Uncharacterized protein</fullName>
    </submittedName>
</protein>
<comment type="caution">
    <text evidence="1">The sequence shown here is derived from an EMBL/GenBank/DDBJ whole genome shotgun (WGS) entry which is preliminary data.</text>
</comment>
<dbReference type="EMBL" id="BPLQ01004106">
    <property type="protein sequence ID" value="GIY05572.1"/>
    <property type="molecule type" value="Genomic_DNA"/>
</dbReference>
<evidence type="ECO:0000313" key="2">
    <source>
        <dbReference type="Proteomes" id="UP001054837"/>
    </source>
</evidence>
<proteinExistence type="predicted"/>
<evidence type="ECO:0000313" key="1">
    <source>
        <dbReference type="EMBL" id="GIY05572.1"/>
    </source>
</evidence>